<dbReference type="GO" id="GO:0006313">
    <property type="term" value="P:DNA transposition"/>
    <property type="evidence" value="ECO:0007669"/>
    <property type="project" value="InterPro"/>
</dbReference>
<gene>
    <name evidence="2" type="ORF">SAMN04487993_10344</name>
</gene>
<dbReference type="GO" id="GO:0004803">
    <property type="term" value="F:transposase activity"/>
    <property type="evidence" value="ECO:0007669"/>
    <property type="project" value="InterPro"/>
</dbReference>
<dbReference type="InterPro" id="IPR002525">
    <property type="entry name" value="Transp_IS110-like_N"/>
</dbReference>
<dbReference type="GO" id="GO:0003677">
    <property type="term" value="F:DNA binding"/>
    <property type="evidence" value="ECO:0007669"/>
    <property type="project" value="InterPro"/>
</dbReference>
<organism evidence="2 3">
    <name type="scientific">Salipiger marinus</name>
    <dbReference type="NCBI Taxonomy" id="555512"/>
    <lineage>
        <taxon>Bacteria</taxon>
        <taxon>Pseudomonadati</taxon>
        <taxon>Pseudomonadota</taxon>
        <taxon>Alphaproteobacteria</taxon>
        <taxon>Rhodobacterales</taxon>
        <taxon>Roseobacteraceae</taxon>
        <taxon>Salipiger</taxon>
    </lineage>
</organism>
<dbReference type="InterPro" id="IPR047650">
    <property type="entry name" value="Transpos_IS110"/>
</dbReference>
<evidence type="ECO:0000313" key="3">
    <source>
        <dbReference type="Proteomes" id="UP000199093"/>
    </source>
</evidence>
<dbReference type="EMBL" id="FNEJ01000034">
    <property type="protein sequence ID" value="SDJ46497.1"/>
    <property type="molecule type" value="Genomic_DNA"/>
</dbReference>
<dbReference type="RefSeq" id="WP_375342698.1">
    <property type="nucleotide sequence ID" value="NZ_FNEJ01000034.1"/>
</dbReference>
<dbReference type="PANTHER" id="PTHR33055:SF3">
    <property type="entry name" value="PUTATIVE TRANSPOSASE FOR IS117-RELATED"/>
    <property type="match status" value="1"/>
</dbReference>
<dbReference type="Pfam" id="PF01548">
    <property type="entry name" value="DEDD_Tnp_IS110"/>
    <property type="match status" value="1"/>
</dbReference>
<reference evidence="2 3" key="1">
    <citation type="submission" date="2016-10" db="EMBL/GenBank/DDBJ databases">
        <authorList>
            <person name="de Groot N.N."/>
        </authorList>
    </citation>
    <scope>NUCLEOTIDE SEQUENCE [LARGE SCALE GENOMIC DNA]</scope>
    <source>
        <strain evidence="2 3">DSM 26424</strain>
    </source>
</reference>
<dbReference type="PANTHER" id="PTHR33055">
    <property type="entry name" value="TRANSPOSASE FOR INSERTION SEQUENCE ELEMENT IS1111A"/>
    <property type="match status" value="1"/>
</dbReference>
<proteinExistence type="predicted"/>
<name>A0A1G8TYH0_9RHOB</name>
<dbReference type="STRING" id="555512.SAMN04487993_10344"/>
<protein>
    <submittedName>
        <fullName evidence="2">Transposase</fullName>
    </submittedName>
</protein>
<feature type="domain" description="Transposase IS110-like N-terminal" evidence="1">
    <location>
        <begin position="9"/>
        <end position="139"/>
    </location>
</feature>
<evidence type="ECO:0000313" key="2">
    <source>
        <dbReference type="EMBL" id="SDJ46497.1"/>
    </source>
</evidence>
<dbReference type="Proteomes" id="UP000199093">
    <property type="component" value="Unassembled WGS sequence"/>
</dbReference>
<dbReference type="AlphaFoldDB" id="A0A1G8TYH0"/>
<evidence type="ECO:0000259" key="1">
    <source>
        <dbReference type="Pfam" id="PF01548"/>
    </source>
</evidence>
<accession>A0A1G8TYH0</accession>
<sequence length="156" mass="17249">MTTTISMLAIDLAQGSFQVCAIGANGAVLYNRVLSQTRLAGLLSEQSACVVAMEACATSHHWGRVAREHGHEVRLVPAAYVKPFVKRQKNDRAEAIAEAASRPTMRFFAVKSVETQGRAVVLRTHQCLVRQRTQLINAFEDSWPSSGSWRRRGLRA</sequence>
<keyword evidence="3" id="KW-1185">Reference proteome</keyword>